<name>A0A4V4H834_MUSBA</name>
<evidence type="ECO:0000313" key="1">
    <source>
        <dbReference type="EMBL" id="THU66065.1"/>
    </source>
</evidence>
<keyword evidence="2" id="KW-1185">Reference proteome</keyword>
<proteinExistence type="predicted"/>
<dbReference type="EMBL" id="PYDT01000003">
    <property type="protein sequence ID" value="THU66065.1"/>
    <property type="molecule type" value="Genomic_DNA"/>
</dbReference>
<protein>
    <submittedName>
        <fullName evidence="1">Uncharacterized protein</fullName>
    </submittedName>
</protein>
<gene>
    <name evidence="1" type="ORF">C4D60_Mb05t10270</name>
</gene>
<accession>A0A4V4H834</accession>
<comment type="caution">
    <text evidence="1">The sequence shown here is derived from an EMBL/GenBank/DDBJ whole genome shotgun (WGS) entry which is preliminary data.</text>
</comment>
<dbReference type="Proteomes" id="UP000317650">
    <property type="component" value="Chromosome 5"/>
</dbReference>
<dbReference type="AlphaFoldDB" id="A0A4V4H834"/>
<sequence length="294" mass="30904">MLCVVCERDTEELVAGAKEATSAFNQTECLHLLIFNDNARLELLSLEGLAELPPGRCHVVAGDRPAVAGRHLEREALPVQVRVALPVLAPVARHPLPPCLRPLYRHRVHVAGRAHVGDQHQDEVGVAIDVGRGCPPAEGDRDDASTVLRDLEEGGLGEVEMLPWRVTPPAVVAGEGVVRRAEVGGRDDNRAREAPPGVIGAPHLVASAAAEPIVEERSAEGRGVGPVPLAVEVAIATSPACNKNKPIHIKMADVWSSTIICVVCVRLTHSAGGVAATIERGMGVLPPVGVSHGS</sequence>
<evidence type="ECO:0000313" key="2">
    <source>
        <dbReference type="Proteomes" id="UP000317650"/>
    </source>
</evidence>
<organism evidence="1 2">
    <name type="scientific">Musa balbisiana</name>
    <name type="common">Banana</name>
    <dbReference type="NCBI Taxonomy" id="52838"/>
    <lineage>
        <taxon>Eukaryota</taxon>
        <taxon>Viridiplantae</taxon>
        <taxon>Streptophyta</taxon>
        <taxon>Embryophyta</taxon>
        <taxon>Tracheophyta</taxon>
        <taxon>Spermatophyta</taxon>
        <taxon>Magnoliopsida</taxon>
        <taxon>Liliopsida</taxon>
        <taxon>Zingiberales</taxon>
        <taxon>Musaceae</taxon>
        <taxon>Musa</taxon>
    </lineage>
</organism>
<reference evidence="1 2" key="1">
    <citation type="journal article" date="2019" name="Nat. Plants">
        <title>Genome sequencing of Musa balbisiana reveals subgenome evolution and function divergence in polyploid bananas.</title>
        <authorList>
            <person name="Yao X."/>
        </authorList>
    </citation>
    <scope>NUCLEOTIDE SEQUENCE [LARGE SCALE GENOMIC DNA]</scope>
    <source>
        <strain evidence="2">cv. DH-PKW</strain>
        <tissue evidence="1">Leaves</tissue>
    </source>
</reference>